<reference evidence="1" key="1">
    <citation type="journal article" date="2020" name="J. Eukaryot. Microbiol.">
        <title>De novo Sequencing, Assembly and Annotation of the Transcriptome for the Free-Living Testate Amoeba Arcella intermedia.</title>
        <authorList>
            <person name="Ribeiro G.M."/>
            <person name="Porfirio-Sousa A.L."/>
            <person name="Maurer-Alcala X.X."/>
            <person name="Katz L.A."/>
            <person name="Lahr D.J.G."/>
        </authorList>
    </citation>
    <scope>NUCLEOTIDE SEQUENCE</scope>
</reference>
<evidence type="ECO:0000313" key="1">
    <source>
        <dbReference type="EMBL" id="NDV41584.1"/>
    </source>
</evidence>
<sequence length="60" mass="7203">MVKLLLLEVEITILYFGILEVRNHNFPLKDIQMVLLLLHLVLMERWQHQVVQMRVLSFGM</sequence>
<organism evidence="1">
    <name type="scientific">Arcella intermedia</name>
    <dbReference type="NCBI Taxonomy" id="1963864"/>
    <lineage>
        <taxon>Eukaryota</taxon>
        <taxon>Amoebozoa</taxon>
        <taxon>Tubulinea</taxon>
        <taxon>Elardia</taxon>
        <taxon>Arcellinida</taxon>
        <taxon>Sphaerothecina</taxon>
        <taxon>Arcellidae</taxon>
        <taxon>Arcella</taxon>
    </lineage>
</organism>
<accession>A0A6B2LWW6</accession>
<proteinExistence type="predicted"/>
<dbReference type="AlphaFoldDB" id="A0A6B2LWW6"/>
<name>A0A6B2LWW6_9EUKA</name>
<protein>
    <submittedName>
        <fullName evidence="1">Uncharacterized protein</fullName>
    </submittedName>
</protein>
<dbReference type="EMBL" id="GIBP01012615">
    <property type="protein sequence ID" value="NDV41584.1"/>
    <property type="molecule type" value="Transcribed_RNA"/>
</dbReference>